<dbReference type="Proteomes" id="UP001499854">
    <property type="component" value="Unassembled WGS sequence"/>
</dbReference>
<dbReference type="Gene3D" id="3.40.630.10">
    <property type="entry name" value="Zn peptidases"/>
    <property type="match status" value="1"/>
</dbReference>
<name>A0ABN2T817_9ACTN</name>
<dbReference type="InterPro" id="IPR011650">
    <property type="entry name" value="Peptidase_M20_dimer"/>
</dbReference>
<feature type="domain" description="Peptidase M20 dimerisation" evidence="3">
    <location>
        <begin position="162"/>
        <end position="256"/>
    </location>
</feature>
<dbReference type="InterPro" id="IPR002933">
    <property type="entry name" value="Peptidase_M20"/>
</dbReference>
<dbReference type="Pfam" id="PF07687">
    <property type="entry name" value="M20_dimer"/>
    <property type="match status" value="1"/>
</dbReference>
<dbReference type="InterPro" id="IPR036264">
    <property type="entry name" value="Bact_exopeptidase_dim_dom"/>
</dbReference>
<protein>
    <submittedName>
        <fullName evidence="4">M20 family metallopeptidase</fullName>
    </submittedName>
</protein>
<organism evidence="4 5">
    <name type="scientific">Catenulispora subtropica</name>
    <dbReference type="NCBI Taxonomy" id="450798"/>
    <lineage>
        <taxon>Bacteria</taxon>
        <taxon>Bacillati</taxon>
        <taxon>Actinomycetota</taxon>
        <taxon>Actinomycetes</taxon>
        <taxon>Catenulisporales</taxon>
        <taxon>Catenulisporaceae</taxon>
        <taxon>Catenulispora</taxon>
    </lineage>
</organism>
<dbReference type="EMBL" id="BAAAQM010000069">
    <property type="protein sequence ID" value="GAA2000727.1"/>
    <property type="molecule type" value="Genomic_DNA"/>
</dbReference>
<evidence type="ECO:0000256" key="2">
    <source>
        <dbReference type="ARBA" id="ARBA00022801"/>
    </source>
</evidence>
<dbReference type="Pfam" id="PF01546">
    <property type="entry name" value="Peptidase_M20"/>
    <property type="match status" value="1"/>
</dbReference>
<sequence length="378" mass="39522">MDTNLVARLRELVELETPPGSAAHLTAGADLLTAWGTRALGREPRRVVVDGLPHLLWRAADQRVLLLGHFDTVWPAGTLRDWPFRVSGTVATGPGVCDMKSGIVQMLAALAEVPDPSRVGLLLTCDEESGSPTSRPLIEREARRSGAVLVGEPSDPDGALKVARKGGSAYRLTVHGRAAHAGVEPHRGVNAGVELAHQVLAVRRFADDALQTTVTPTALSAGTTSNTVPESATLAIDVRAWSTAELERVDRLIRALPARLDGARLTLDGGFNRHPLPIESSRELFALAQDAASDLGMAPLAGAWAPGASDANFTAAVGAATLDGLGGVGGGSHARSEYVDVSSMAPRARLLAGLVERLTHREPIGRTSAPAGARISTL</sequence>
<dbReference type="SUPFAM" id="SSF55031">
    <property type="entry name" value="Bacterial exopeptidase dimerisation domain"/>
    <property type="match status" value="1"/>
</dbReference>
<dbReference type="InterPro" id="IPR017150">
    <property type="entry name" value="Pept_M20_glutamate_carboxypep"/>
</dbReference>
<dbReference type="PANTHER" id="PTHR43808:SF9">
    <property type="entry name" value="BLL0789 PROTEIN"/>
    <property type="match status" value="1"/>
</dbReference>
<comment type="caution">
    <text evidence="4">The sequence shown here is derived from an EMBL/GenBank/DDBJ whole genome shotgun (WGS) entry which is preliminary data.</text>
</comment>
<evidence type="ECO:0000259" key="3">
    <source>
        <dbReference type="Pfam" id="PF07687"/>
    </source>
</evidence>
<reference evidence="4 5" key="1">
    <citation type="journal article" date="2019" name="Int. J. Syst. Evol. Microbiol.">
        <title>The Global Catalogue of Microorganisms (GCM) 10K type strain sequencing project: providing services to taxonomists for standard genome sequencing and annotation.</title>
        <authorList>
            <consortium name="The Broad Institute Genomics Platform"/>
            <consortium name="The Broad Institute Genome Sequencing Center for Infectious Disease"/>
            <person name="Wu L."/>
            <person name="Ma J."/>
        </authorList>
    </citation>
    <scope>NUCLEOTIDE SEQUENCE [LARGE SCALE GENOMIC DNA]</scope>
    <source>
        <strain evidence="4 5">JCM 16013</strain>
    </source>
</reference>
<evidence type="ECO:0000313" key="4">
    <source>
        <dbReference type="EMBL" id="GAA2000727.1"/>
    </source>
</evidence>
<dbReference type="Gene3D" id="3.30.70.360">
    <property type="match status" value="1"/>
</dbReference>
<dbReference type="SUPFAM" id="SSF53187">
    <property type="entry name" value="Zn-dependent exopeptidases"/>
    <property type="match status" value="1"/>
</dbReference>
<dbReference type="RefSeq" id="WP_344662228.1">
    <property type="nucleotide sequence ID" value="NZ_BAAAQM010000069.1"/>
</dbReference>
<keyword evidence="5" id="KW-1185">Reference proteome</keyword>
<dbReference type="CDD" id="cd03885">
    <property type="entry name" value="M20_CPDG2"/>
    <property type="match status" value="1"/>
</dbReference>
<accession>A0ABN2T817</accession>
<evidence type="ECO:0000313" key="5">
    <source>
        <dbReference type="Proteomes" id="UP001499854"/>
    </source>
</evidence>
<dbReference type="InterPro" id="IPR050072">
    <property type="entry name" value="Peptidase_M20A"/>
</dbReference>
<dbReference type="PANTHER" id="PTHR43808">
    <property type="entry name" value="ACETYLORNITHINE DEACETYLASE"/>
    <property type="match status" value="1"/>
</dbReference>
<keyword evidence="1" id="KW-0479">Metal-binding</keyword>
<dbReference type="PIRSF" id="PIRSF037238">
    <property type="entry name" value="Carboxypeptidase_G2"/>
    <property type="match status" value="1"/>
</dbReference>
<keyword evidence="2" id="KW-0378">Hydrolase</keyword>
<evidence type="ECO:0000256" key="1">
    <source>
        <dbReference type="ARBA" id="ARBA00022723"/>
    </source>
</evidence>
<proteinExistence type="predicted"/>
<gene>
    <name evidence="4" type="ORF">GCM10009838_77870</name>
</gene>